<sequence length="205" mass="22476">MATQFPFTHSVSALPGAETLTIVPPGPACPPNANTLNFNVIGSCDKFFIDDTHTVIFLSIAPRIILVFEIELVDGLWAINSARPLDVALFVRGRNTMPSSTPHWQKYPQRAQNIHLVSALTPQVITSIKTILGGPPSPNSPETRGIRFTGEPKGIPSVILLDMDTWEMVPARYSRLGSWDRDGGGLVESKTIQGGPQIETRMYFH</sequence>
<dbReference type="GeneID" id="59349105"/>
<dbReference type="EMBL" id="JACAZF010000009">
    <property type="protein sequence ID" value="KAF7294620.1"/>
    <property type="molecule type" value="Genomic_DNA"/>
</dbReference>
<keyword evidence="2" id="KW-1185">Reference proteome</keyword>
<dbReference type="RefSeq" id="XP_037215983.1">
    <property type="nucleotide sequence ID" value="XM_037366589.1"/>
</dbReference>
<name>A0A8H6S7T6_9AGAR</name>
<dbReference type="AlphaFoldDB" id="A0A8H6S7T6"/>
<dbReference type="Proteomes" id="UP000636479">
    <property type="component" value="Unassembled WGS sequence"/>
</dbReference>
<comment type="caution">
    <text evidence="1">The sequence shown here is derived from an EMBL/GenBank/DDBJ whole genome shotgun (WGS) entry which is preliminary data.</text>
</comment>
<accession>A0A8H6S7T6</accession>
<organism evidence="1 2">
    <name type="scientific">Mycena indigotica</name>
    <dbReference type="NCBI Taxonomy" id="2126181"/>
    <lineage>
        <taxon>Eukaryota</taxon>
        <taxon>Fungi</taxon>
        <taxon>Dikarya</taxon>
        <taxon>Basidiomycota</taxon>
        <taxon>Agaricomycotina</taxon>
        <taxon>Agaricomycetes</taxon>
        <taxon>Agaricomycetidae</taxon>
        <taxon>Agaricales</taxon>
        <taxon>Marasmiineae</taxon>
        <taxon>Mycenaceae</taxon>
        <taxon>Mycena</taxon>
    </lineage>
</organism>
<evidence type="ECO:0000313" key="2">
    <source>
        <dbReference type="Proteomes" id="UP000636479"/>
    </source>
</evidence>
<evidence type="ECO:0000313" key="1">
    <source>
        <dbReference type="EMBL" id="KAF7294620.1"/>
    </source>
</evidence>
<protein>
    <submittedName>
        <fullName evidence="1">Uncharacterized protein</fullName>
    </submittedName>
</protein>
<proteinExistence type="predicted"/>
<reference evidence="1" key="1">
    <citation type="submission" date="2020-05" db="EMBL/GenBank/DDBJ databases">
        <title>Mycena genomes resolve the evolution of fungal bioluminescence.</title>
        <authorList>
            <person name="Tsai I.J."/>
        </authorList>
    </citation>
    <scope>NUCLEOTIDE SEQUENCE</scope>
    <source>
        <strain evidence="1">171206Taipei</strain>
    </source>
</reference>
<gene>
    <name evidence="1" type="ORF">MIND_00998600</name>
</gene>